<keyword evidence="7" id="KW-0325">Glycoprotein</keyword>
<dbReference type="PROSITE" id="PS51362">
    <property type="entry name" value="TGF_BETA_2"/>
    <property type="match status" value="1"/>
</dbReference>
<evidence type="ECO:0000313" key="12">
    <source>
        <dbReference type="Proteomes" id="UP000230423"/>
    </source>
</evidence>
<dbReference type="EMBL" id="KZ350938">
    <property type="protein sequence ID" value="PIO63409.1"/>
    <property type="molecule type" value="Genomic_DNA"/>
</dbReference>
<feature type="compositionally biased region" description="Basic and acidic residues" evidence="9">
    <location>
        <begin position="1"/>
        <end position="24"/>
    </location>
</feature>
<dbReference type="Gene3D" id="2.10.90.10">
    <property type="entry name" value="Cystine-knot cytokines"/>
    <property type="match status" value="1"/>
</dbReference>
<dbReference type="InterPro" id="IPR029034">
    <property type="entry name" value="Cystine-knot_cytokine"/>
</dbReference>
<keyword evidence="12" id="KW-1185">Reference proteome</keyword>
<dbReference type="PANTHER" id="PTHR11848:SF308">
    <property type="entry name" value="BMP-LIKE PROTEIN UNC-129"/>
    <property type="match status" value="1"/>
</dbReference>
<evidence type="ECO:0000256" key="4">
    <source>
        <dbReference type="ARBA" id="ARBA00022729"/>
    </source>
</evidence>
<keyword evidence="5 8" id="KW-0339">Growth factor</keyword>
<feature type="domain" description="TGF-beta family profile" evidence="10">
    <location>
        <begin position="14"/>
        <end position="126"/>
    </location>
</feature>
<evidence type="ECO:0000256" key="8">
    <source>
        <dbReference type="RuleBase" id="RU000354"/>
    </source>
</evidence>
<dbReference type="GO" id="GO:0005125">
    <property type="term" value="F:cytokine activity"/>
    <property type="evidence" value="ECO:0007669"/>
    <property type="project" value="TreeGrafter"/>
</dbReference>
<dbReference type="PROSITE" id="PS00250">
    <property type="entry name" value="TGF_BETA_1"/>
    <property type="match status" value="1"/>
</dbReference>
<evidence type="ECO:0000259" key="10">
    <source>
        <dbReference type="PROSITE" id="PS51362"/>
    </source>
</evidence>
<keyword evidence="6" id="KW-1015">Disulfide bond</keyword>
<dbReference type="PANTHER" id="PTHR11848">
    <property type="entry name" value="TGF-BETA FAMILY"/>
    <property type="match status" value="1"/>
</dbReference>
<evidence type="ECO:0000256" key="7">
    <source>
        <dbReference type="ARBA" id="ARBA00023180"/>
    </source>
</evidence>
<comment type="similarity">
    <text evidence="2 8">Belongs to the TGF-beta family.</text>
</comment>
<dbReference type="SMART" id="SM00204">
    <property type="entry name" value="TGFB"/>
    <property type="match status" value="1"/>
</dbReference>
<keyword evidence="4" id="KW-0732">Signal</keyword>
<reference evidence="11 12" key="1">
    <citation type="submission" date="2015-09" db="EMBL/GenBank/DDBJ databases">
        <title>Draft genome of the parasitic nematode Teladorsagia circumcincta isolate WARC Sus (inbred).</title>
        <authorList>
            <person name="Mitreva M."/>
        </authorList>
    </citation>
    <scope>NUCLEOTIDE SEQUENCE [LARGE SCALE GENOMIC DNA]</scope>
    <source>
        <strain evidence="11 12">S</strain>
    </source>
</reference>
<feature type="region of interest" description="Disordered" evidence="9">
    <location>
        <begin position="1"/>
        <end position="25"/>
    </location>
</feature>
<comment type="subcellular location">
    <subcellularLocation>
        <location evidence="1">Secreted</location>
    </subcellularLocation>
</comment>
<dbReference type="CDD" id="cd13756">
    <property type="entry name" value="TGF_beta_BMPs_GDFs"/>
    <property type="match status" value="1"/>
</dbReference>
<accession>A0A2G9TZE8</accession>
<dbReference type="InterPro" id="IPR001839">
    <property type="entry name" value="TGF-b_C"/>
</dbReference>
<evidence type="ECO:0000313" key="11">
    <source>
        <dbReference type="EMBL" id="PIO63409.1"/>
    </source>
</evidence>
<proteinExistence type="inferred from homology"/>
<keyword evidence="3" id="KW-0964">Secreted</keyword>
<dbReference type="InterPro" id="IPR017948">
    <property type="entry name" value="TGFb_CS"/>
</dbReference>
<dbReference type="Pfam" id="PF00019">
    <property type="entry name" value="TGF_beta"/>
    <property type="match status" value="1"/>
</dbReference>
<dbReference type="SUPFAM" id="SSF57501">
    <property type="entry name" value="Cystine-knot cytokines"/>
    <property type="match status" value="1"/>
</dbReference>
<dbReference type="AlphaFoldDB" id="A0A2G9TZE8"/>
<evidence type="ECO:0000256" key="1">
    <source>
        <dbReference type="ARBA" id="ARBA00004613"/>
    </source>
</evidence>
<evidence type="ECO:0000256" key="9">
    <source>
        <dbReference type="SAM" id="MobiDB-lite"/>
    </source>
</evidence>
<evidence type="ECO:0000256" key="3">
    <source>
        <dbReference type="ARBA" id="ARBA00022525"/>
    </source>
</evidence>
<organism evidence="11 12">
    <name type="scientific">Teladorsagia circumcincta</name>
    <name type="common">Brown stomach worm</name>
    <name type="synonym">Ostertagia circumcincta</name>
    <dbReference type="NCBI Taxonomy" id="45464"/>
    <lineage>
        <taxon>Eukaryota</taxon>
        <taxon>Metazoa</taxon>
        <taxon>Ecdysozoa</taxon>
        <taxon>Nematoda</taxon>
        <taxon>Chromadorea</taxon>
        <taxon>Rhabditida</taxon>
        <taxon>Rhabditina</taxon>
        <taxon>Rhabditomorpha</taxon>
        <taxon>Strongyloidea</taxon>
        <taxon>Trichostrongylidae</taxon>
        <taxon>Teladorsagia</taxon>
    </lineage>
</organism>
<sequence length="126" mass="14023">MARIGDDPPADEEKKEKNDEKSNDVRMCQKRGSVVDLKQLGWGRWVIAPAEFEAGFCSGICPNPLPKDMHPSNHALLQTLLKSASVPPVCCSPSQARSLTIFYRDELGRSTIRNFENMIIESCACQ</sequence>
<evidence type="ECO:0000256" key="5">
    <source>
        <dbReference type="ARBA" id="ARBA00023030"/>
    </source>
</evidence>
<name>A0A2G9TZE8_TELCI</name>
<protein>
    <submittedName>
        <fullName evidence="11">Transforming growth factor beta like domain protein</fullName>
    </submittedName>
</protein>
<dbReference type="GO" id="GO:0005615">
    <property type="term" value="C:extracellular space"/>
    <property type="evidence" value="ECO:0007669"/>
    <property type="project" value="TreeGrafter"/>
</dbReference>
<evidence type="ECO:0000256" key="6">
    <source>
        <dbReference type="ARBA" id="ARBA00023157"/>
    </source>
</evidence>
<dbReference type="Proteomes" id="UP000230423">
    <property type="component" value="Unassembled WGS sequence"/>
</dbReference>
<dbReference type="FunFam" id="2.10.90.10:FF:000001">
    <property type="entry name" value="Bone morphogenetic protein 4"/>
    <property type="match status" value="1"/>
</dbReference>
<evidence type="ECO:0000256" key="2">
    <source>
        <dbReference type="ARBA" id="ARBA00006656"/>
    </source>
</evidence>
<dbReference type="GO" id="GO:0008083">
    <property type="term" value="F:growth factor activity"/>
    <property type="evidence" value="ECO:0007669"/>
    <property type="project" value="UniProtKB-KW"/>
</dbReference>
<dbReference type="OrthoDB" id="5987191at2759"/>
<dbReference type="InterPro" id="IPR015615">
    <property type="entry name" value="TGF-beta-rel"/>
</dbReference>
<gene>
    <name evidence="11" type="ORF">TELCIR_14991</name>
</gene>